<evidence type="ECO:0000256" key="1">
    <source>
        <dbReference type="ARBA" id="ARBA00023015"/>
    </source>
</evidence>
<proteinExistence type="predicted"/>
<dbReference type="OrthoDB" id="8906692at2"/>
<dbReference type="PRINTS" id="PR00598">
    <property type="entry name" value="HTHMARR"/>
</dbReference>
<dbReference type="Gene3D" id="1.10.10.10">
    <property type="entry name" value="Winged helix-like DNA-binding domain superfamily/Winged helix DNA-binding domain"/>
    <property type="match status" value="1"/>
</dbReference>
<dbReference type="InterPro" id="IPR052067">
    <property type="entry name" value="Metal_resp_HTH_trans_reg"/>
</dbReference>
<gene>
    <name evidence="6" type="ORF">EV659_102237</name>
</gene>
<dbReference type="PANTHER" id="PTHR35790:SF4">
    <property type="entry name" value="HTH-TYPE TRANSCRIPTIONAL REGULATOR PCHR"/>
    <property type="match status" value="1"/>
</dbReference>
<evidence type="ECO:0000256" key="4">
    <source>
        <dbReference type="SAM" id="MobiDB-lite"/>
    </source>
</evidence>
<keyword evidence="3" id="KW-0804">Transcription</keyword>
<accession>A0A4R2PPW5</accession>
<protein>
    <submittedName>
        <fullName evidence="6">DNA-binding MarR family transcriptional regulator</fullName>
    </submittedName>
</protein>
<keyword evidence="7" id="KW-1185">Reference proteome</keyword>
<dbReference type="AlphaFoldDB" id="A0A4R2PPW5"/>
<dbReference type="InterPro" id="IPR036390">
    <property type="entry name" value="WH_DNA-bd_sf"/>
</dbReference>
<dbReference type="PANTHER" id="PTHR35790">
    <property type="entry name" value="HTH-TYPE TRANSCRIPTIONAL REGULATOR PCHR"/>
    <property type="match status" value="1"/>
</dbReference>
<name>A0A4R2PPW5_RHOSA</name>
<feature type="region of interest" description="Disordered" evidence="4">
    <location>
        <begin position="167"/>
        <end position="190"/>
    </location>
</feature>
<evidence type="ECO:0000256" key="2">
    <source>
        <dbReference type="ARBA" id="ARBA00023125"/>
    </source>
</evidence>
<dbReference type="InterPro" id="IPR000835">
    <property type="entry name" value="HTH_MarR-typ"/>
</dbReference>
<evidence type="ECO:0000256" key="3">
    <source>
        <dbReference type="ARBA" id="ARBA00023163"/>
    </source>
</evidence>
<dbReference type="SUPFAM" id="SSF46785">
    <property type="entry name" value="Winged helix' DNA-binding domain"/>
    <property type="match status" value="1"/>
</dbReference>
<dbReference type="InParanoid" id="A0A4R2PPW5"/>
<dbReference type="Proteomes" id="UP000295399">
    <property type="component" value="Unassembled WGS sequence"/>
</dbReference>
<dbReference type="Pfam" id="PF12802">
    <property type="entry name" value="MarR_2"/>
    <property type="match status" value="1"/>
</dbReference>
<dbReference type="PROSITE" id="PS50995">
    <property type="entry name" value="HTH_MARR_2"/>
    <property type="match status" value="1"/>
</dbReference>
<keyword evidence="2 6" id="KW-0238">DNA-binding</keyword>
<sequence>MARDDDGGREDPAAAAASHLPLARFLPYRLSVLSNRISARIADLYERRFDLTLPEWRVMAVLGEAAADDRPMSAQEVAQRTAMDKVMVSRAVARLIAAGRVDRAVAADDRRRSVLTLTAEGRHIHDAVVPLAQAYERALLDRLSPRDRAALDRVLSSLEGVDLAPLGRDVAAFPPPGDGDSDTDAGPGNG</sequence>
<dbReference type="SMART" id="SM00347">
    <property type="entry name" value="HTH_MARR"/>
    <property type="match status" value="1"/>
</dbReference>
<dbReference type="InterPro" id="IPR036388">
    <property type="entry name" value="WH-like_DNA-bd_sf"/>
</dbReference>
<organism evidence="6 7">
    <name type="scientific">Rhodothalassium salexigens DSM 2132</name>
    <dbReference type="NCBI Taxonomy" id="1188247"/>
    <lineage>
        <taxon>Bacteria</taxon>
        <taxon>Pseudomonadati</taxon>
        <taxon>Pseudomonadota</taxon>
        <taxon>Alphaproteobacteria</taxon>
        <taxon>Rhodothalassiales</taxon>
        <taxon>Rhodothalassiaceae</taxon>
        <taxon>Rhodothalassium</taxon>
    </lineage>
</organism>
<reference evidence="6 7" key="1">
    <citation type="submission" date="2019-03" db="EMBL/GenBank/DDBJ databases">
        <title>Genomic Encyclopedia of Type Strains, Phase IV (KMG-IV): sequencing the most valuable type-strain genomes for metagenomic binning, comparative biology and taxonomic classification.</title>
        <authorList>
            <person name="Goeker M."/>
        </authorList>
    </citation>
    <scope>NUCLEOTIDE SEQUENCE [LARGE SCALE GENOMIC DNA]</scope>
    <source>
        <strain evidence="6 7">DSM 2132</strain>
    </source>
</reference>
<dbReference type="GO" id="GO:0003700">
    <property type="term" value="F:DNA-binding transcription factor activity"/>
    <property type="evidence" value="ECO:0007669"/>
    <property type="project" value="InterPro"/>
</dbReference>
<evidence type="ECO:0000313" key="6">
    <source>
        <dbReference type="EMBL" id="TCP37829.1"/>
    </source>
</evidence>
<feature type="domain" description="HTH marR-type" evidence="5">
    <location>
        <begin position="23"/>
        <end position="160"/>
    </location>
</feature>
<dbReference type="RefSeq" id="WP_132707486.1">
    <property type="nucleotide sequence ID" value="NZ_JACIGF010000002.1"/>
</dbReference>
<comment type="caution">
    <text evidence="6">The sequence shown here is derived from an EMBL/GenBank/DDBJ whole genome shotgun (WGS) entry which is preliminary data.</text>
</comment>
<dbReference type="EMBL" id="SLXO01000002">
    <property type="protein sequence ID" value="TCP37829.1"/>
    <property type="molecule type" value="Genomic_DNA"/>
</dbReference>
<evidence type="ECO:0000313" key="7">
    <source>
        <dbReference type="Proteomes" id="UP000295399"/>
    </source>
</evidence>
<keyword evidence="1" id="KW-0805">Transcription regulation</keyword>
<dbReference type="GO" id="GO:0003677">
    <property type="term" value="F:DNA binding"/>
    <property type="evidence" value="ECO:0007669"/>
    <property type="project" value="UniProtKB-KW"/>
</dbReference>
<evidence type="ECO:0000259" key="5">
    <source>
        <dbReference type="PROSITE" id="PS50995"/>
    </source>
</evidence>